<reference evidence="10" key="1">
    <citation type="submission" date="2015-08" db="EMBL/GenBank/DDBJ databases">
        <authorList>
            <person name="Varghese N."/>
        </authorList>
    </citation>
    <scope>NUCLEOTIDE SEQUENCE [LARGE SCALE GENOMIC DNA]</scope>
    <source>
        <strain evidence="10">DSM 17901</strain>
    </source>
</reference>
<dbReference type="InterPro" id="IPR004776">
    <property type="entry name" value="Mem_transp_PIN-like"/>
</dbReference>
<evidence type="ECO:0000256" key="2">
    <source>
        <dbReference type="ARBA" id="ARBA00010145"/>
    </source>
</evidence>
<dbReference type="InterPro" id="IPR038770">
    <property type="entry name" value="Na+/solute_symporter_sf"/>
</dbReference>
<organism evidence="9 10">
    <name type="scientific">Gulbenkiania indica</name>
    <dbReference type="NCBI Taxonomy" id="375574"/>
    <lineage>
        <taxon>Bacteria</taxon>
        <taxon>Pseudomonadati</taxon>
        <taxon>Pseudomonadota</taxon>
        <taxon>Betaproteobacteria</taxon>
        <taxon>Neisseriales</taxon>
        <taxon>Chromobacteriaceae</taxon>
        <taxon>Gulbenkiania</taxon>
    </lineage>
</organism>
<dbReference type="AlphaFoldDB" id="A0A0K6GWR6"/>
<evidence type="ECO:0000256" key="4">
    <source>
        <dbReference type="ARBA" id="ARBA00022475"/>
    </source>
</evidence>
<feature type="transmembrane region" description="Helical" evidence="8">
    <location>
        <begin position="160"/>
        <end position="178"/>
    </location>
</feature>
<evidence type="ECO:0000313" key="10">
    <source>
        <dbReference type="Proteomes" id="UP000243535"/>
    </source>
</evidence>
<proteinExistence type="inferred from homology"/>
<keyword evidence="6 8" id="KW-1133">Transmembrane helix</keyword>
<feature type="transmembrane region" description="Helical" evidence="8">
    <location>
        <begin position="184"/>
        <end position="204"/>
    </location>
</feature>
<evidence type="ECO:0000313" key="9">
    <source>
        <dbReference type="EMBL" id="CUA83172.1"/>
    </source>
</evidence>
<keyword evidence="5 8" id="KW-0812">Transmembrane</keyword>
<evidence type="ECO:0000256" key="7">
    <source>
        <dbReference type="ARBA" id="ARBA00023136"/>
    </source>
</evidence>
<comment type="similarity">
    <text evidence="2">Belongs to the auxin efflux carrier (TC 2.A.69) family.</text>
</comment>
<evidence type="ECO:0000256" key="6">
    <source>
        <dbReference type="ARBA" id="ARBA00022989"/>
    </source>
</evidence>
<keyword evidence="10" id="KW-1185">Reference proteome</keyword>
<accession>A0A0K6GWR6</accession>
<dbReference type="Gene3D" id="1.20.1530.20">
    <property type="match status" value="1"/>
</dbReference>
<dbReference type="OrthoDB" id="9805563at2"/>
<dbReference type="GO" id="GO:0005886">
    <property type="term" value="C:plasma membrane"/>
    <property type="evidence" value="ECO:0007669"/>
    <property type="project" value="UniProtKB-SubCell"/>
</dbReference>
<keyword evidence="3" id="KW-0813">Transport</keyword>
<keyword evidence="7 8" id="KW-0472">Membrane</keyword>
<evidence type="ECO:0000256" key="3">
    <source>
        <dbReference type="ARBA" id="ARBA00022448"/>
    </source>
</evidence>
<feature type="transmembrane region" description="Helical" evidence="8">
    <location>
        <begin position="64"/>
        <end position="86"/>
    </location>
</feature>
<evidence type="ECO:0000256" key="8">
    <source>
        <dbReference type="SAM" id="Phobius"/>
    </source>
</evidence>
<feature type="transmembrane region" description="Helical" evidence="8">
    <location>
        <begin position="216"/>
        <end position="240"/>
    </location>
</feature>
<evidence type="ECO:0000256" key="5">
    <source>
        <dbReference type="ARBA" id="ARBA00022692"/>
    </source>
</evidence>
<dbReference type="RefSeq" id="WP_054285552.1">
    <property type="nucleotide sequence ID" value="NZ_CYHA01000003.1"/>
</dbReference>
<dbReference type="STRING" id="375574.GCA_001418035_01400"/>
<name>A0A0K6GWR6_9NEIS</name>
<dbReference type="PANTHER" id="PTHR36838:SF4">
    <property type="entry name" value="AUXIN EFFLUX CARRIER FAMILY PROTEIN"/>
    <property type="match status" value="1"/>
</dbReference>
<dbReference type="Proteomes" id="UP000243535">
    <property type="component" value="Unassembled WGS sequence"/>
</dbReference>
<feature type="transmembrane region" description="Helical" evidence="8">
    <location>
        <begin position="272"/>
        <end position="296"/>
    </location>
</feature>
<comment type="subcellular location">
    <subcellularLocation>
        <location evidence="1">Cell membrane</location>
        <topology evidence="1">Multi-pass membrane protein</topology>
    </subcellularLocation>
</comment>
<dbReference type="Pfam" id="PF03547">
    <property type="entry name" value="Mem_trans"/>
    <property type="match status" value="1"/>
</dbReference>
<feature type="transmembrane region" description="Helical" evidence="8">
    <location>
        <begin position="106"/>
        <end position="139"/>
    </location>
</feature>
<keyword evidence="4" id="KW-1003">Cell membrane</keyword>
<dbReference type="EMBL" id="CYHA01000003">
    <property type="protein sequence ID" value="CUA83172.1"/>
    <property type="molecule type" value="Genomic_DNA"/>
</dbReference>
<sequence length="297" mass="30985">MNPALVLLPDFLLILFGHALRRSGLFSGQFWSDAEKFIYFVLFPPLLFRALARAQLDLQASVPMLLTGVLFTLAGFVAALAARHFFTLSSASFAAGQQAAYRFNTYVGFAVIGALSGPPGLAAIALLAGVMIPLVNLLAVWQLARAGGGRLWGELARNPLIWGIVAGLSANLSGLSVPDWLFHAAGYLADSALPLGLITVGAGLRFAAVRAHLGPVCYWTAIKLVLVPAVALALAAVFGLTGVYRQAALVMALLPTATSTYILAVRMGGDGTLAASLVTVSTLAAMVSMPLFLAGFA</sequence>
<evidence type="ECO:0000256" key="1">
    <source>
        <dbReference type="ARBA" id="ARBA00004651"/>
    </source>
</evidence>
<dbReference type="PANTHER" id="PTHR36838">
    <property type="entry name" value="AUXIN EFFLUX CARRIER FAMILY PROTEIN"/>
    <property type="match status" value="1"/>
</dbReference>
<feature type="transmembrane region" description="Helical" evidence="8">
    <location>
        <begin position="246"/>
        <end position="265"/>
    </location>
</feature>
<gene>
    <name evidence="9" type="ORF">Ga0061063_1611</name>
</gene>
<protein>
    <submittedName>
        <fullName evidence="9">Predicted permease</fullName>
    </submittedName>
</protein>
<dbReference type="GO" id="GO:0055085">
    <property type="term" value="P:transmembrane transport"/>
    <property type="evidence" value="ECO:0007669"/>
    <property type="project" value="InterPro"/>
</dbReference>